<reference evidence="4 5" key="1">
    <citation type="submission" date="2017-03" db="EMBL/GenBank/DDBJ databases">
        <title>Genome Survey of Euroglyphus maynei.</title>
        <authorList>
            <person name="Arlian L.G."/>
            <person name="Morgan M.S."/>
            <person name="Rider S.D."/>
        </authorList>
    </citation>
    <scope>NUCLEOTIDE SEQUENCE [LARGE SCALE GENOMIC DNA]</scope>
    <source>
        <strain evidence="4">Arlian Lab</strain>
        <tissue evidence="4">Whole body</tissue>
    </source>
</reference>
<dbReference type="InterPro" id="IPR000164">
    <property type="entry name" value="Histone_H3/CENP-A"/>
</dbReference>
<feature type="domain" description="Core Histone H2A/H2B/H3" evidence="3">
    <location>
        <begin position="34"/>
        <end position="84"/>
    </location>
</feature>
<evidence type="ECO:0000313" key="5">
    <source>
        <dbReference type="Proteomes" id="UP000194236"/>
    </source>
</evidence>
<dbReference type="InterPro" id="IPR009072">
    <property type="entry name" value="Histone-fold"/>
</dbReference>
<dbReference type="AlphaFoldDB" id="A0A1Y3BB00"/>
<evidence type="ECO:0000259" key="3">
    <source>
        <dbReference type="Pfam" id="PF00125"/>
    </source>
</evidence>
<dbReference type="Proteomes" id="UP000194236">
    <property type="component" value="Unassembled WGS sequence"/>
</dbReference>
<dbReference type="GO" id="GO:0003677">
    <property type="term" value="F:DNA binding"/>
    <property type="evidence" value="ECO:0007669"/>
    <property type="project" value="InterPro"/>
</dbReference>
<sequence length="84" mass="9950">MSRHSQQTPGKSRVLRSSLKDGEKSQMKKRRYRPGTISLREIRRYQATTHHLIPRLPFQRLVREIAQNLKDTLRFQPIALEALQ</sequence>
<comment type="caution">
    <text evidence="4">The sequence shown here is derived from an EMBL/GenBank/DDBJ whole genome shotgun (WGS) entry which is preliminary data.</text>
</comment>
<dbReference type="Gene3D" id="1.10.20.10">
    <property type="entry name" value="Histone, subunit A"/>
    <property type="match status" value="1"/>
</dbReference>
<dbReference type="GO" id="GO:0046982">
    <property type="term" value="F:protein heterodimerization activity"/>
    <property type="evidence" value="ECO:0007669"/>
    <property type="project" value="InterPro"/>
</dbReference>
<dbReference type="GO" id="GO:0000786">
    <property type="term" value="C:nucleosome"/>
    <property type="evidence" value="ECO:0007669"/>
    <property type="project" value="InterPro"/>
</dbReference>
<name>A0A1Y3BB00_EURMA</name>
<protein>
    <recommendedName>
        <fullName evidence="3">Core Histone H2A/H2B/H3 domain-containing protein</fullName>
    </recommendedName>
</protein>
<organism evidence="4 5">
    <name type="scientific">Euroglyphus maynei</name>
    <name type="common">Mayne's house dust mite</name>
    <dbReference type="NCBI Taxonomy" id="6958"/>
    <lineage>
        <taxon>Eukaryota</taxon>
        <taxon>Metazoa</taxon>
        <taxon>Ecdysozoa</taxon>
        <taxon>Arthropoda</taxon>
        <taxon>Chelicerata</taxon>
        <taxon>Arachnida</taxon>
        <taxon>Acari</taxon>
        <taxon>Acariformes</taxon>
        <taxon>Sarcoptiformes</taxon>
        <taxon>Astigmata</taxon>
        <taxon>Psoroptidia</taxon>
        <taxon>Analgoidea</taxon>
        <taxon>Pyroglyphidae</taxon>
        <taxon>Pyroglyphinae</taxon>
        <taxon>Euroglyphus</taxon>
    </lineage>
</organism>
<accession>A0A1Y3BB00</accession>
<evidence type="ECO:0000256" key="1">
    <source>
        <dbReference type="ARBA" id="ARBA00010343"/>
    </source>
</evidence>
<dbReference type="OrthoDB" id="842664at2759"/>
<feature type="non-terminal residue" evidence="4">
    <location>
        <position position="84"/>
    </location>
</feature>
<dbReference type="PANTHER" id="PTHR11426">
    <property type="entry name" value="HISTONE H3"/>
    <property type="match status" value="1"/>
</dbReference>
<gene>
    <name evidence="4" type="ORF">BLA29_012337</name>
</gene>
<comment type="similarity">
    <text evidence="1">Belongs to the histone H3 family.</text>
</comment>
<dbReference type="EMBL" id="MUJZ01029648">
    <property type="protein sequence ID" value="OTF78070.1"/>
    <property type="molecule type" value="Genomic_DNA"/>
</dbReference>
<dbReference type="Pfam" id="PF00125">
    <property type="entry name" value="Histone"/>
    <property type="match status" value="1"/>
</dbReference>
<dbReference type="InterPro" id="IPR007125">
    <property type="entry name" value="H2A/H2B/H3"/>
</dbReference>
<dbReference type="PRINTS" id="PR00622">
    <property type="entry name" value="HISTONEH3"/>
</dbReference>
<feature type="region of interest" description="Disordered" evidence="2">
    <location>
        <begin position="1"/>
        <end position="35"/>
    </location>
</feature>
<dbReference type="SMART" id="SM00428">
    <property type="entry name" value="H3"/>
    <property type="match status" value="1"/>
</dbReference>
<keyword evidence="5" id="KW-1185">Reference proteome</keyword>
<proteinExistence type="inferred from homology"/>
<dbReference type="PROSITE" id="PS00959">
    <property type="entry name" value="HISTONE_H3_2"/>
    <property type="match status" value="1"/>
</dbReference>
<evidence type="ECO:0000256" key="2">
    <source>
        <dbReference type="SAM" id="MobiDB-lite"/>
    </source>
</evidence>
<dbReference type="SUPFAM" id="SSF47113">
    <property type="entry name" value="Histone-fold"/>
    <property type="match status" value="1"/>
</dbReference>
<dbReference type="GO" id="GO:0030527">
    <property type="term" value="F:structural constituent of chromatin"/>
    <property type="evidence" value="ECO:0007669"/>
    <property type="project" value="InterPro"/>
</dbReference>
<feature type="compositionally biased region" description="Polar residues" evidence="2">
    <location>
        <begin position="1"/>
        <end position="10"/>
    </location>
</feature>
<evidence type="ECO:0000313" key="4">
    <source>
        <dbReference type="EMBL" id="OTF78070.1"/>
    </source>
</evidence>